<keyword evidence="1" id="KW-1133">Transmembrane helix</keyword>
<feature type="transmembrane region" description="Helical" evidence="1">
    <location>
        <begin position="148"/>
        <end position="169"/>
    </location>
</feature>
<dbReference type="OrthoDB" id="1120881at2"/>
<name>A0A558BP64_9BACT</name>
<evidence type="ECO:0000256" key="1">
    <source>
        <dbReference type="SAM" id="Phobius"/>
    </source>
</evidence>
<dbReference type="Proteomes" id="UP000317624">
    <property type="component" value="Unassembled WGS sequence"/>
</dbReference>
<keyword evidence="3" id="KW-1185">Reference proteome</keyword>
<comment type="caution">
    <text evidence="2">The sequence shown here is derived from an EMBL/GenBank/DDBJ whole genome shotgun (WGS) entry which is preliminary data.</text>
</comment>
<keyword evidence="1" id="KW-0472">Membrane</keyword>
<gene>
    <name evidence="2" type="ORF">FNT36_19100</name>
</gene>
<feature type="transmembrane region" description="Helical" evidence="1">
    <location>
        <begin position="25"/>
        <end position="51"/>
    </location>
</feature>
<keyword evidence="1" id="KW-0812">Transmembrane</keyword>
<evidence type="ECO:0000313" key="3">
    <source>
        <dbReference type="Proteomes" id="UP000317624"/>
    </source>
</evidence>
<organism evidence="2 3">
    <name type="scientific">Hymenobacter setariae</name>
    <dbReference type="NCBI Taxonomy" id="2594794"/>
    <lineage>
        <taxon>Bacteria</taxon>
        <taxon>Pseudomonadati</taxon>
        <taxon>Bacteroidota</taxon>
        <taxon>Cytophagia</taxon>
        <taxon>Cytophagales</taxon>
        <taxon>Hymenobacteraceae</taxon>
        <taxon>Hymenobacter</taxon>
    </lineage>
</organism>
<sequence>MKPATQDPLAQLTEIRAIMERSSRFISLSGLSGVGAGVVALVGTVVAHYYLLQEYGSAQYGAQGYLRLFQTSLGERMEALPFLLGLALAMIAAALLVAAFFTLRRTRRDGLRSLWTAPARRLAAALFIPLAVGGLFCLKLFLSGAPELVVPGLLVFYGIALLNGSKYTLEEIKYLGLTQMALGLLGLLMPGYGLLLFGVGFGLGHIGYGLLMYNRYERPAAGSRSQA</sequence>
<accession>A0A558BP64</accession>
<feature type="transmembrane region" description="Helical" evidence="1">
    <location>
        <begin position="122"/>
        <end position="142"/>
    </location>
</feature>
<feature type="transmembrane region" description="Helical" evidence="1">
    <location>
        <begin position="181"/>
        <end position="208"/>
    </location>
</feature>
<protein>
    <submittedName>
        <fullName evidence="2">Uncharacterized protein</fullName>
    </submittedName>
</protein>
<dbReference type="RefSeq" id="WP_144851028.1">
    <property type="nucleotide sequence ID" value="NZ_VMRJ01000005.1"/>
</dbReference>
<dbReference type="EMBL" id="VMRJ01000005">
    <property type="protein sequence ID" value="TVT38309.1"/>
    <property type="molecule type" value="Genomic_DNA"/>
</dbReference>
<evidence type="ECO:0000313" key="2">
    <source>
        <dbReference type="EMBL" id="TVT38309.1"/>
    </source>
</evidence>
<reference evidence="2 3" key="1">
    <citation type="submission" date="2019-07" db="EMBL/GenBank/DDBJ databases">
        <title>Hymenobacter sp. straun FUR1 Genome sequencing and assembly.</title>
        <authorList>
            <person name="Chhetri G."/>
        </authorList>
    </citation>
    <scope>NUCLEOTIDE SEQUENCE [LARGE SCALE GENOMIC DNA]</scope>
    <source>
        <strain evidence="2 3">Fur1</strain>
    </source>
</reference>
<proteinExistence type="predicted"/>
<feature type="transmembrane region" description="Helical" evidence="1">
    <location>
        <begin position="79"/>
        <end position="101"/>
    </location>
</feature>
<dbReference type="AlphaFoldDB" id="A0A558BP64"/>